<dbReference type="InterPro" id="IPR014710">
    <property type="entry name" value="RmlC-like_jellyroll"/>
</dbReference>
<dbReference type="EC" id="5.1.3.13" evidence="3 5"/>
<dbReference type="NCBIfam" id="TIGR01221">
    <property type="entry name" value="rmlC"/>
    <property type="match status" value="1"/>
</dbReference>
<comment type="catalytic activity">
    <reaction evidence="1 5">
        <text>dTDP-4-dehydro-6-deoxy-alpha-D-glucose = dTDP-4-dehydro-beta-L-rhamnose</text>
        <dbReference type="Rhea" id="RHEA:16969"/>
        <dbReference type="ChEBI" id="CHEBI:57649"/>
        <dbReference type="ChEBI" id="CHEBI:62830"/>
        <dbReference type="EC" id="5.1.3.13"/>
    </reaction>
</comment>
<keyword evidence="5 6" id="KW-0413">Isomerase</keyword>
<dbReference type="EMBL" id="JAGGJA010000023">
    <property type="protein sequence ID" value="MCW9709140.1"/>
    <property type="molecule type" value="Genomic_DNA"/>
</dbReference>
<comment type="pathway">
    <text evidence="5">Carbohydrate biosynthesis; dTDP-L-rhamnose biosynthesis.</text>
</comment>
<dbReference type="Proteomes" id="UP001207918">
    <property type="component" value="Unassembled WGS sequence"/>
</dbReference>
<dbReference type="PANTHER" id="PTHR21047:SF2">
    <property type="entry name" value="THYMIDINE DIPHOSPHO-4-KETO-RHAMNOSE 3,5-EPIMERASE"/>
    <property type="match status" value="1"/>
</dbReference>
<dbReference type="Gene3D" id="2.60.120.10">
    <property type="entry name" value="Jelly Rolls"/>
    <property type="match status" value="1"/>
</dbReference>
<proteinExistence type="inferred from homology"/>
<dbReference type="RefSeq" id="WP_265768011.1">
    <property type="nucleotide sequence ID" value="NZ_JAGGJA010000023.1"/>
</dbReference>
<dbReference type="InterPro" id="IPR011051">
    <property type="entry name" value="RmlC_Cupin_sf"/>
</dbReference>
<evidence type="ECO:0000256" key="4">
    <source>
        <dbReference type="ARBA" id="ARBA00019595"/>
    </source>
</evidence>
<evidence type="ECO:0000256" key="5">
    <source>
        <dbReference type="RuleBase" id="RU364069"/>
    </source>
</evidence>
<dbReference type="SUPFAM" id="SSF51182">
    <property type="entry name" value="RmlC-like cupins"/>
    <property type="match status" value="1"/>
</dbReference>
<protein>
    <recommendedName>
        <fullName evidence="4 5">dTDP-4-dehydrorhamnose 3,5-epimerase</fullName>
        <ecNumber evidence="3 5">5.1.3.13</ecNumber>
    </recommendedName>
    <alternativeName>
        <fullName evidence="5">Thymidine diphospho-4-keto-rhamnose 3,5-epimerase</fullName>
    </alternativeName>
</protein>
<dbReference type="GO" id="GO:0008830">
    <property type="term" value="F:dTDP-4-dehydrorhamnose 3,5-epimerase activity"/>
    <property type="evidence" value="ECO:0007669"/>
    <property type="project" value="UniProtKB-EC"/>
</dbReference>
<dbReference type="CDD" id="cd00438">
    <property type="entry name" value="cupin_RmlC"/>
    <property type="match status" value="1"/>
</dbReference>
<evidence type="ECO:0000256" key="3">
    <source>
        <dbReference type="ARBA" id="ARBA00012098"/>
    </source>
</evidence>
<comment type="caution">
    <text evidence="6">The sequence shown here is derived from an EMBL/GenBank/DDBJ whole genome shotgun (WGS) entry which is preliminary data.</text>
</comment>
<gene>
    <name evidence="6" type="primary">rfbC</name>
    <name evidence="6" type="ORF">J6I44_19925</name>
</gene>
<evidence type="ECO:0000256" key="1">
    <source>
        <dbReference type="ARBA" id="ARBA00001298"/>
    </source>
</evidence>
<organism evidence="6 7">
    <name type="scientific">Fodinibius salsisoli</name>
    <dbReference type="NCBI Taxonomy" id="2820877"/>
    <lineage>
        <taxon>Bacteria</taxon>
        <taxon>Pseudomonadati</taxon>
        <taxon>Balneolota</taxon>
        <taxon>Balneolia</taxon>
        <taxon>Balneolales</taxon>
        <taxon>Balneolaceae</taxon>
        <taxon>Fodinibius</taxon>
    </lineage>
</organism>
<name>A0ABT3PTG0_9BACT</name>
<evidence type="ECO:0000256" key="2">
    <source>
        <dbReference type="ARBA" id="ARBA00001997"/>
    </source>
</evidence>
<keyword evidence="7" id="KW-1185">Reference proteome</keyword>
<reference evidence="6 7" key="1">
    <citation type="submission" date="2021-03" db="EMBL/GenBank/DDBJ databases">
        <title>Aliifodinibius sp. nov., a new bacterium isolated from saline soil.</title>
        <authorList>
            <person name="Galisteo C."/>
            <person name="De La Haba R."/>
            <person name="Sanchez-Porro C."/>
            <person name="Ventosa A."/>
        </authorList>
    </citation>
    <scope>NUCLEOTIDE SEQUENCE [LARGE SCALE GENOMIC DNA]</scope>
    <source>
        <strain evidence="6 7">1BSP15-2V2</strain>
    </source>
</reference>
<evidence type="ECO:0000313" key="7">
    <source>
        <dbReference type="Proteomes" id="UP001207918"/>
    </source>
</evidence>
<dbReference type="InterPro" id="IPR000888">
    <property type="entry name" value="RmlC-like"/>
</dbReference>
<comment type="subunit">
    <text evidence="5">Homodimer.</text>
</comment>
<sequence length="178" mass="20749">MKVIKEPLPGLLVIQPDVYEDDRGFFLETWQQQRYKNIGIEEEFVQDNWSRSTKGVLRGLHFQKKYPQGKLVSVRQGKVFDVAVDIRPESETFGKWYGNELSDQNHLQMYIPPGFAHGFCVLSKVADFNYKCTEFYHSNDEGGIVWNDSNLDIKWPIENPIVSNKDKQLGTFKAYQCY</sequence>
<comment type="similarity">
    <text evidence="5">Belongs to the dTDP-4-dehydrorhamnose 3,5-epimerase family.</text>
</comment>
<evidence type="ECO:0000313" key="6">
    <source>
        <dbReference type="EMBL" id="MCW9709140.1"/>
    </source>
</evidence>
<accession>A0ABT3PTG0</accession>
<comment type="function">
    <text evidence="2 5">Catalyzes the epimerization of the C3' and C5'positions of dTDP-6-deoxy-D-xylo-4-hexulose, forming dTDP-6-deoxy-L-lyxo-4-hexulose.</text>
</comment>
<dbReference type="Pfam" id="PF00908">
    <property type="entry name" value="dTDP_sugar_isom"/>
    <property type="match status" value="1"/>
</dbReference>
<dbReference type="PANTHER" id="PTHR21047">
    <property type="entry name" value="DTDP-6-DEOXY-D-GLUCOSE-3,5 EPIMERASE"/>
    <property type="match status" value="1"/>
</dbReference>